<keyword evidence="14" id="KW-1185">Reference proteome</keyword>
<evidence type="ECO:0000256" key="10">
    <source>
        <dbReference type="ARBA" id="ARBA00041355"/>
    </source>
</evidence>
<dbReference type="PROSITE" id="PS52002">
    <property type="entry name" value="SM"/>
    <property type="match status" value="1"/>
</dbReference>
<dbReference type="InterPro" id="IPR001163">
    <property type="entry name" value="Sm_dom_euk/arc"/>
</dbReference>
<evidence type="ECO:0000256" key="1">
    <source>
        <dbReference type="ARBA" id="ARBA00004123"/>
    </source>
</evidence>
<evidence type="ECO:0000256" key="3">
    <source>
        <dbReference type="ARBA" id="ARBA00009123"/>
    </source>
</evidence>
<comment type="similarity">
    <text evidence="3">Belongs to the snRNP SmB/SmN family.</text>
</comment>
<protein>
    <recommendedName>
        <fullName evidence="10">Sm protein B</fullName>
    </recommendedName>
</protein>
<dbReference type="InterPro" id="IPR050914">
    <property type="entry name" value="snRNP_SmB/NAA38-like"/>
</dbReference>
<proteinExistence type="inferred from homology"/>
<dbReference type="SUPFAM" id="SSF50182">
    <property type="entry name" value="Sm-like ribonucleoproteins"/>
    <property type="match status" value="1"/>
</dbReference>
<evidence type="ECO:0000259" key="12">
    <source>
        <dbReference type="PROSITE" id="PS52002"/>
    </source>
</evidence>
<accession>A0A6C1E5D7</accession>
<reference evidence="13 14" key="1">
    <citation type="journal article" date="2019" name="BMC Genomics">
        <title>Chromosome level assembly and comparative genome analysis confirm lager-brewing yeasts originated from a single hybridization.</title>
        <authorList>
            <person name="Salazar A.N."/>
            <person name="Gorter de Vries A.R."/>
            <person name="van den Broek M."/>
            <person name="Brouwers N."/>
            <person name="de la Torre Cortes P."/>
            <person name="Kuijpers N.G.A."/>
            <person name="Daran J.G."/>
            <person name="Abeel T."/>
        </authorList>
    </citation>
    <scope>NUCLEOTIDE SEQUENCE [LARGE SCALE GENOMIC DNA]</scope>
    <source>
        <strain evidence="13 14">CBS 1483</strain>
    </source>
</reference>
<dbReference type="Proteomes" id="UP000501346">
    <property type="component" value="Chromosome SeV"/>
</dbReference>
<feature type="region of interest" description="Disordered" evidence="11">
    <location>
        <begin position="107"/>
        <end position="199"/>
    </location>
</feature>
<gene>
    <name evidence="13" type="primary">SMB1_2</name>
    <name evidence="13" type="ORF">GRS66_007077</name>
</gene>
<keyword evidence="5" id="KW-0507">mRNA processing</keyword>
<feature type="compositionally biased region" description="Low complexity" evidence="11">
    <location>
        <begin position="138"/>
        <end position="147"/>
    </location>
</feature>
<keyword evidence="7" id="KW-0508">mRNA splicing</keyword>
<evidence type="ECO:0000256" key="6">
    <source>
        <dbReference type="ARBA" id="ARBA00022884"/>
    </source>
</evidence>
<dbReference type="PANTHER" id="PTHR10701:SF0">
    <property type="entry name" value="SMALL NUCLEAR RIBONUCLEOPROTEIN-ASSOCIATED PROTEIN B"/>
    <property type="match status" value="1"/>
</dbReference>
<dbReference type="PANTHER" id="PTHR10701">
    <property type="entry name" value="SMALL NUCLEAR RIBONUCLEOPROTEIN-ASSOCIATED PROTEIN B AND N"/>
    <property type="match status" value="1"/>
</dbReference>
<dbReference type="CDD" id="cd01717">
    <property type="entry name" value="Sm_B"/>
    <property type="match status" value="1"/>
</dbReference>
<keyword evidence="9" id="KW-0687">Ribonucleoprotein</keyword>
<dbReference type="SMART" id="SM00651">
    <property type="entry name" value="Sm"/>
    <property type="match status" value="1"/>
</dbReference>
<keyword evidence="4" id="KW-0963">Cytoplasm</keyword>
<keyword evidence="6" id="KW-0694">RNA-binding</keyword>
<dbReference type="GO" id="GO:0005686">
    <property type="term" value="C:U2 snRNP"/>
    <property type="evidence" value="ECO:0007669"/>
    <property type="project" value="TreeGrafter"/>
</dbReference>
<comment type="subcellular location">
    <subcellularLocation>
        <location evidence="2">Cytoplasm</location>
    </subcellularLocation>
    <subcellularLocation>
        <location evidence="1">Nucleus</location>
    </subcellularLocation>
</comment>
<dbReference type="GO" id="GO:0005687">
    <property type="term" value="C:U4 snRNP"/>
    <property type="evidence" value="ECO:0007669"/>
    <property type="project" value="TreeGrafter"/>
</dbReference>
<keyword evidence="8" id="KW-0539">Nucleus</keyword>
<name>A0A6C1E5D7_SACPS</name>
<feature type="domain" description="Sm" evidence="12">
    <location>
        <begin position="7"/>
        <end position="101"/>
    </location>
</feature>
<evidence type="ECO:0000256" key="9">
    <source>
        <dbReference type="ARBA" id="ARBA00023274"/>
    </source>
</evidence>
<dbReference type="GO" id="GO:0000398">
    <property type="term" value="P:mRNA splicing, via spliceosome"/>
    <property type="evidence" value="ECO:0007669"/>
    <property type="project" value="TreeGrafter"/>
</dbReference>
<dbReference type="GO" id="GO:0071013">
    <property type="term" value="C:catalytic step 2 spliceosome"/>
    <property type="evidence" value="ECO:0007669"/>
    <property type="project" value="TreeGrafter"/>
</dbReference>
<dbReference type="GO" id="GO:0070990">
    <property type="term" value="F:snRNP binding"/>
    <property type="evidence" value="ECO:0007669"/>
    <property type="project" value="TreeGrafter"/>
</dbReference>
<evidence type="ECO:0000256" key="11">
    <source>
        <dbReference type="SAM" id="MobiDB-lite"/>
    </source>
</evidence>
<feature type="compositionally biased region" description="Basic and acidic residues" evidence="11">
    <location>
        <begin position="107"/>
        <end position="118"/>
    </location>
</feature>
<organism evidence="13 14">
    <name type="scientific">Saccharomyces pastorianus</name>
    <name type="common">Lager yeast</name>
    <name type="synonym">Saccharomyces cerevisiae x Saccharomyces eubayanus</name>
    <dbReference type="NCBI Taxonomy" id="27292"/>
    <lineage>
        <taxon>Eukaryota</taxon>
        <taxon>Fungi</taxon>
        <taxon>Dikarya</taxon>
        <taxon>Ascomycota</taxon>
        <taxon>Saccharomycotina</taxon>
        <taxon>Saccharomycetes</taxon>
        <taxon>Saccharomycetales</taxon>
        <taxon>Saccharomycetaceae</taxon>
        <taxon>Saccharomyces</taxon>
    </lineage>
</organism>
<dbReference type="Gene3D" id="2.30.30.100">
    <property type="match status" value="1"/>
</dbReference>
<evidence type="ECO:0000256" key="8">
    <source>
        <dbReference type="ARBA" id="ARBA00023242"/>
    </source>
</evidence>
<dbReference type="GO" id="GO:0005685">
    <property type="term" value="C:U1 snRNP"/>
    <property type="evidence" value="ECO:0007669"/>
    <property type="project" value="TreeGrafter"/>
</dbReference>
<dbReference type="GO" id="GO:0046540">
    <property type="term" value="C:U4/U6 x U5 tri-snRNP complex"/>
    <property type="evidence" value="ECO:0007669"/>
    <property type="project" value="TreeGrafter"/>
</dbReference>
<dbReference type="InterPro" id="IPR010920">
    <property type="entry name" value="LSM_dom_sf"/>
</dbReference>
<dbReference type="GO" id="GO:0005737">
    <property type="term" value="C:cytoplasm"/>
    <property type="evidence" value="ECO:0007669"/>
    <property type="project" value="UniProtKB-SubCell"/>
</dbReference>
<dbReference type="EMBL" id="CP049002">
    <property type="protein sequence ID" value="QID84566.1"/>
    <property type="molecule type" value="Genomic_DNA"/>
</dbReference>
<evidence type="ECO:0000256" key="7">
    <source>
        <dbReference type="ARBA" id="ARBA00023187"/>
    </source>
</evidence>
<dbReference type="Pfam" id="PF01423">
    <property type="entry name" value="LSM"/>
    <property type="match status" value="1"/>
</dbReference>
<dbReference type="GO" id="GO:0003723">
    <property type="term" value="F:RNA binding"/>
    <property type="evidence" value="ECO:0007669"/>
    <property type="project" value="UniProtKB-KW"/>
</dbReference>
<dbReference type="AlphaFoldDB" id="A0A6C1E5D7"/>
<evidence type="ECO:0000313" key="14">
    <source>
        <dbReference type="Proteomes" id="UP000501346"/>
    </source>
</evidence>
<dbReference type="InterPro" id="IPR047575">
    <property type="entry name" value="Sm"/>
</dbReference>
<dbReference type="GO" id="GO:0005682">
    <property type="term" value="C:U5 snRNP"/>
    <property type="evidence" value="ECO:0007669"/>
    <property type="project" value="TreeGrafter"/>
</dbReference>
<evidence type="ECO:0000256" key="2">
    <source>
        <dbReference type="ARBA" id="ARBA00004496"/>
    </source>
</evidence>
<dbReference type="OrthoDB" id="2020720at2759"/>
<sequence length="199" mass="22484">MSKIQVAHGSRLANLIDYKLRVLTQDGRVYIGQLLAFDKHMNLVLSDCIEERVPRTQLDKLRPKKDSKDGASLNIKVEKRVLGLTILRGEQILSTVVEDKPLLSKKERLVRDQKENKQAQKQTKQSKDKEKKPGKITKSNAANAKHSNNTDREIAQPSSSRYSNSGGPGDSISTNRSRFNNEAPPQTRKFQPPPGFKRR</sequence>
<evidence type="ECO:0000256" key="4">
    <source>
        <dbReference type="ARBA" id="ARBA00022490"/>
    </source>
</evidence>
<feature type="compositionally biased region" description="Polar residues" evidence="11">
    <location>
        <begin position="156"/>
        <end position="184"/>
    </location>
</feature>
<evidence type="ECO:0000313" key="13">
    <source>
        <dbReference type="EMBL" id="QID84566.1"/>
    </source>
</evidence>
<dbReference type="GO" id="GO:0071004">
    <property type="term" value="C:U2-type prespliceosome"/>
    <property type="evidence" value="ECO:0007669"/>
    <property type="project" value="TreeGrafter"/>
</dbReference>
<evidence type="ECO:0000256" key="5">
    <source>
        <dbReference type="ARBA" id="ARBA00022664"/>
    </source>
</evidence>
<dbReference type="FunFam" id="2.30.30.100:FF:000079">
    <property type="entry name" value="Sm B"/>
    <property type="match status" value="1"/>
</dbReference>